<protein>
    <recommendedName>
        <fullName evidence="1">DUF5675 domain-containing protein</fullName>
    </recommendedName>
</protein>
<gene>
    <name evidence="2" type="ORF">CQA53_11640</name>
</gene>
<dbReference type="EMBL" id="NXLQ01000153">
    <property type="protein sequence ID" value="RDU59101.1"/>
    <property type="molecule type" value="Genomic_DNA"/>
</dbReference>
<feature type="non-terminal residue" evidence="2">
    <location>
        <position position="300"/>
    </location>
</feature>
<sequence>RDLTQWENHYFLERSGYDCITPNLELRIPEGRYNVNWRYSKVSVTPSGEFKKLVKTKQIGNTKPLLNLNNKYISAQRAIMLHQGNTSKDTEGCLLFGDTMQLNKSNIPTGIQGKCSSPMAQKLLNFLIQDETIKNTFLNTTKDDGIGLKIPNITFIIRNNFGRIAKSERVVARDKYQIQILEKVSKFDNIDDIKKSTYITYFKIKANNPSSIKKIVESKEVINAIVAGKRKLDSITLHNYPQPSNEFIYTLSHDEHSKDYEKDKAILLIAYDNSQTLNKYNFIQLGFEAIDVAHFIVDEM</sequence>
<accession>A0A3D8I3B4</accession>
<dbReference type="RefSeq" id="WP_245945919.1">
    <property type="nucleotide sequence ID" value="NZ_NXLQ01000153.1"/>
</dbReference>
<evidence type="ECO:0000313" key="2">
    <source>
        <dbReference type="EMBL" id="RDU59101.1"/>
    </source>
</evidence>
<dbReference type="InterPro" id="IPR043732">
    <property type="entry name" value="DUF5675"/>
</dbReference>
<keyword evidence="3" id="KW-1185">Reference proteome</keyword>
<comment type="caution">
    <text evidence="2">The sequence shown here is derived from an EMBL/GenBank/DDBJ whole genome shotgun (WGS) entry which is preliminary data.</text>
</comment>
<dbReference type="Pfam" id="PF18925">
    <property type="entry name" value="DUF5675"/>
    <property type="match status" value="1"/>
</dbReference>
<proteinExistence type="predicted"/>
<reference evidence="2 3" key="1">
    <citation type="submission" date="2018-04" db="EMBL/GenBank/DDBJ databases">
        <title>Novel Campyloabacter and Helicobacter Species and Strains.</title>
        <authorList>
            <person name="Mannion A.J."/>
            <person name="Shen Z."/>
            <person name="Fox J.G."/>
        </authorList>
    </citation>
    <scope>NUCLEOTIDE SEQUENCE [LARGE SCALE GENOMIC DNA]</scope>
    <source>
        <strain evidence="2 3">MIT 17-337</strain>
    </source>
</reference>
<evidence type="ECO:0000259" key="1">
    <source>
        <dbReference type="Pfam" id="PF18925"/>
    </source>
</evidence>
<feature type="domain" description="DUF5675" evidence="1">
    <location>
        <begin position="25"/>
        <end position="104"/>
    </location>
</feature>
<dbReference type="Proteomes" id="UP000256379">
    <property type="component" value="Unassembled WGS sequence"/>
</dbReference>
<feature type="non-terminal residue" evidence="2">
    <location>
        <position position="1"/>
    </location>
</feature>
<name>A0A3D8I3B4_9HELI</name>
<dbReference type="AlphaFoldDB" id="A0A3D8I3B4"/>
<organism evidence="2 3">
    <name type="scientific">Helicobacter didelphidarum</name>
    <dbReference type="NCBI Taxonomy" id="2040648"/>
    <lineage>
        <taxon>Bacteria</taxon>
        <taxon>Pseudomonadati</taxon>
        <taxon>Campylobacterota</taxon>
        <taxon>Epsilonproteobacteria</taxon>
        <taxon>Campylobacterales</taxon>
        <taxon>Helicobacteraceae</taxon>
        <taxon>Helicobacter</taxon>
    </lineage>
</organism>
<evidence type="ECO:0000313" key="3">
    <source>
        <dbReference type="Proteomes" id="UP000256379"/>
    </source>
</evidence>